<feature type="compositionally biased region" description="Basic and acidic residues" evidence="2">
    <location>
        <begin position="825"/>
        <end position="835"/>
    </location>
</feature>
<dbReference type="EMBL" id="CAJGYM010000034">
    <property type="protein sequence ID" value="CAD6193255.1"/>
    <property type="molecule type" value="Genomic_DNA"/>
</dbReference>
<feature type="coiled-coil region" evidence="1">
    <location>
        <begin position="94"/>
        <end position="121"/>
    </location>
</feature>
<dbReference type="AlphaFoldDB" id="A0A8S1HDF1"/>
<evidence type="ECO:0000313" key="3">
    <source>
        <dbReference type="EMBL" id="CAD6193255.1"/>
    </source>
</evidence>
<feature type="coiled-coil region" evidence="1">
    <location>
        <begin position="160"/>
        <end position="187"/>
    </location>
</feature>
<feature type="compositionally biased region" description="Polar residues" evidence="2">
    <location>
        <begin position="39"/>
        <end position="49"/>
    </location>
</feature>
<name>A0A8S1HDF1_9PELO</name>
<evidence type="ECO:0000313" key="4">
    <source>
        <dbReference type="Proteomes" id="UP000835052"/>
    </source>
</evidence>
<feature type="compositionally biased region" description="Basic and acidic residues" evidence="2">
    <location>
        <begin position="776"/>
        <end position="794"/>
    </location>
</feature>
<feature type="region of interest" description="Disordered" evidence="2">
    <location>
        <begin position="33"/>
        <end position="69"/>
    </location>
</feature>
<evidence type="ECO:0000256" key="2">
    <source>
        <dbReference type="SAM" id="MobiDB-lite"/>
    </source>
</evidence>
<comment type="caution">
    <text evidence="3">The sequence shown here is derived from an EMBL/GenBank/DDBJ whole genome shotgun (WGS) entry which is preliminary data.</text>
</comment>
<organism evidence="3 4">
    <name type="scientific">Caenorhabditis auriculariae</name>
    <dbReference type="NCBI Taxonomy" id="2777116"/>
    <lineage>
        <taxon>Eukaryota</taxon>
        <taxon>Metazoa</taxon>
        <taxon>Ecdysozoa</taxon>
        <taxon>Nematoda</taxon>
        <taxon>Chromadorea</taxon>
        <taxon>Rhabditida</taxon>
        <taxon>Rhabditina</taxon>
        <taxon>Rhabditomorpha</taxon>
        <taxon>Rhabditoidea</taxon>
        <taxon>Rhabditidae</taxon>
        <taxon>Peloderinae</taxon>
        <taxon>Caenorhabditis</taxon>
    </lineage>
</organism>
<feature type="region of interest" description="Disordered" evidence="2">
    <location>
        <begin position="723"/>
        <end position="856"/>
    </location>
</feature>
<keyword evidence="4" id="KW-1185">Reference proteome</keyword>
<reference evidence="3" key="1">
    <citation type="submission" date="2020-10" db="EMBL/GenBank/DDBJ databases">
        <authorList>
            <person name="Kikuchi T."/>
        </authorList>
    </citation>
    <scope>NUCLEOTIDE SEQUENCE</scope>
    <source>
        <strain evidence="3">NKZ352</strain>
    </source>
</reference>
<feature type="coiled-coil region" evidence="1">
    <location>
        <begin position="263"/>
        <end position="290"/>
    </location>
</feature>
<dbReference type="Proteomes" id="UP000835052">
    <property type="component" value="Unassembled WGS sequence"/>
</dbReference>
<accession>A0A8S1HDF1</accession>
<keyword evidence="1" id="KW-0175">Coiled coil</keyword>
<proteinExistence type="predicted"/>
<sequence length="949" mass="109505">MPVVKRVVLMAPLEKALPQGSYVVLLKHSRSTRNEKMNPVQQVENNAENNGRKRLLDNTQTDGVPLDPHEKIELLEKRQKKSPTGDPDDYDESVEFYRNEQKAIQDKINRLAETMDKKRKESLDKYNDDDVTAFREVMCKLKLGSSGEKASPDAEDSSMWETLKNSVERMEKAVQIAERAIAMKEMRKKNYFIDVSSERRLSKRRKKLLDPRETMGRFNAFLRQKLTETWPVAGETVKEKNSGFLDQFEKQICDTRKSAFDFFEESKKTLEEIKKNMERLSTSFNEEQRKWQAAFDSLDPVDRDIGSTFQGEKLKILRGTRFCVETEKSLMKLCFALEEKRPEAARENQNEAVKDEPRLEDQVLGTPDAENEKENLGKIHIQRFLPGFLPPKRQKKFNRTLQQSEPKWATLSIRKIRCLSKNCRLQKQIFLMKKIAFFQDQEIATFQEHMKKIKAHELADDSSSWKEFEESVEDIKKILKTATEIVVIERLQQNKKMSVSQVKYNANLVYQMPTCDDSQNEEKPLTFQELINNFKQYLGGKREILLKIQEQKDFFGKLFEKTRMEYTCRQLPGAHSTVSTWEELKSFRDQDAEIHQNVYDQLTLLKDHFGMINGKLNSRFQKDPLSEAVGQISNIFEKNEAQLNVIANMAQAQRNRFNDYCREYKRNPPVVINSRRFRSAIHQLRITFEETLKTIESDKITANETRDGLVRLVEEKRFHCEAMKRSSQPNLEIQKKTSDEDQTVSKPSRENEETVVTKTCKKKTSATLPAGELEEQSQKLEEEPDKSRSGDSIKDGSNGEALSNSTEVNEAANVKGQPGPVENSSRVKDSEKENQVDETEVGSPSTNTLEEDEKKADFVLGETLQETLGNFEKKRKIYEDEINLHFLSSAFSEGNPEDATAPEMPDILSMSASVEAAKKAVQIARDILSIQESIGRDSQRYPRPLPIIL</sequence>
<protein>
    <submittedName>
        <fullName evidence="3">Uncharacterized protein</fullName>
    </submittedName>
</protein>
<evidence type="ECO:0000256" key="1">
    <source>
        <dbReference type="SAM" id="Coils"/>
    </source>
</evidence>
<gene>
    <name evidence="3" type="ORF">CAUJ_LOCUS9174</name>
</gene>